<dbReference type="EMBL" id="BQNB010018076">
    <property type="protein sequence ID" value="GJT70426.1"/>
    <property type="molecule type" value="Genomic_DNA"/>
</dbReference>
<feature type="domain" description="Retrotransposon gag" evidence="1">
    <location>
        <begin position="195"/>
        <end position="246"/>
    </location>
</feature>
<sequence length="353" mass="40022">MSVHGFTDDEYEASDDQPTLISKLDLSSPLHLHPNDSTTFTVVSVKLKSIENFQVWSCAMLLALKGKNKTIVYFIMSVHGFTNDEYEASDDQPTLISKLVLSSPLHFHSNDSATFTVVFVKLKGTENYQVWSCAMLLALKGKNKINFIDGSYRRSNTDEVLGRQYDRVNAIVLGWILNSISEELFLGQIFSKRAKHVWDKLKETYDKVYGSVTFNLHHKINSLSQNGSTIADYYHRLNALWKQFDALVQLPRCTCHAAEDFKKHNHLIKLMQFLMGLDDCYMQMRSNILSRDELPVVRSAYAIISSEESHRVVSSSGVGTSQRSQSSVFSSNVETRIMLRGLKLLLATSDLLM</sequence>
<protein>
    <submittedName>
        <fullName evidence="3">Ribonuclease H-like domain-containing protein</fullName>
    </submittedName>
</protein>
<evidence type="ECO:0000259" key="1">
    <source>
        <dbReference type="Pfam" id="PF03732"/>
    </source>
</evidence>
<dbReference type="PANTHER" id="PTHR37610:SF78">
    <property type="entry name" value="GAG-POLYPEPTIDE OF LTR COPIA-TYPE-RELATED"/>
    <property type="match status" value="1"/>
</dbReference>
<name>A0ABQ5G476_9ASTR</name>
<comment type="caution">
    <text evidence="3">The sequence shown here is derived from an EMBL/GenBank/DDBJ whole genome shotgun (WGS) entry which is preliminary data.</text>
</comment>
<organism evidence="3 4">
    <name type="scientific">Tanacetum coccineum</name>
    <dbReference type="NCBI Taxonomy" id="301880"/>
    <lineage>
        <taxon>Eukaryota</taxon>
        <taxon>Viridiplantae</taxon>
        <taxon>Streptophyta</taxon>
        <taxon>Embryophyta</taxon>
        <taxon>Tracheophyta</taxon>
        <taxon>Spermatophyta</taxon>
        <taxon>Magnoliopsida</taxon>
        <taxon>eudicotyledons</taxon>
        <taxon>Gunneridae</taxon>
        <taxon>Pentapetalae</taxon>
        <taxon>asterids</taxon>
        <taxon>campanulids</taxon>
        <taxon>Asterales</taxon>
        <taxon>Asteraceae</taxon>
        <taxon>Asteroideae</taxon>
        <taxon>Anthemideae</taxon>
        <taxon>Anthemidinae</taxon>
        <taxon>Tanacetum</taxon>
    </lineage>
</organism>
<reference evidence="3" key="2">
    <citation type="submission" date="2022-01" db="EMBL/GenBank/DDBJ databases">
        <authorList>
            <person name="Yamashiro T."/>
            <person name="Shiraishi A."/>
            <person name="Satake H."/>
            <person name="Nakayama K."/>
        </authorList>
    </citation>
    <scope>NUCLEOTIDE SEQUENCE</scope>
</reference>
<reference evidence="3" key="1">
    <citation type="journal article" date="2022" name="Int. J. Mol. Sci.">
        <title>Draft Genome of Tanacetum Coccineum: Genomic Comparison of Closely Related Tanacetum-Family Plants.</title>
        <authorList>
            <person name="Yamashiro T."/>
            <person name="Shiraishi A."/>
            <person name="Nakayama K."/>
            <person name="Satake H."/>
        </authorList>
    </citation>
    <scope>NUCLEOTIDE SEQUENCE</scope>
</reference>
<gene>
    <name evidence="3" type="ORF">Tco_1029712</name>
</gene>
<dbReference type="Pfam" id="PF03732">
    <property type="entry name" value="Retrotrans_gag"/>
    <property type="match status" value="1"/>
</dbReference>
<evidence type="ECO:0000313" key="4">
    <source>
        <dbReference type="Proteomes" id="UP001151760"/>
    </source>
</evidence>
<keyword evidence="4" id="KW-1185">Reference proteome</keyword>
<feature type="domain" description="Retrotransposon Copia-like N-terminal" evidence="2">
    <location>
        <begin position="108"/>
        <end position="151"/>
    </location>
</feature>
<feature type="domain" description="Retrotransposon Copia-like N-terminal" evidence="2">
    <location>
        <begin position="33"/>
        <end position="70"/>
    </location>
</feature>
<dbReference type="Proteomes" id="UP001151760">
    <property type="component" value="Unassembled WGS sequence"/>
</dbReference>
<dbReference type="Pfam" id="PF14244">
    <property type="entry name" value="Retrotran_gag_3"/>
    <property type="match status" value="2"/>
</dbReference>
<evidence type="ECO:0000259" key="2">
    <source>
        <dbReference type="Pfam" id="PF14244"/>
    </source>
</evidence>
<proteinExistence type="predicted"/>
<dbReference type="InterPro" id="IPR005162">
    <property type="entry name" value="Retrotrans_gag_dom"/>
</dbReference>
<evidence type="ECO:0000313" key="3">
    <source>
        <dbReference type="EMBL" id="GJT70426.1"/>
    </source>
</evidence>
<accession>A0ABQ5G476</accession>
<dbReference type="InterPro" id="IPR029472">
    <property type="entry name" value="Copia-like_N"/>
</dbReference>
<dbReference type="PANTHER" id="PTHR37610">
    <property type="entry name" value="CCHC-TYPE DOMAIN-CONTAINING PROTEIN"/>
    <property type="match status" value="1"/>
</dbReference>